<keyword evidence="4 7" id="KW-1133">Transmembrane helix</keyword>
<dbReference type="GO" id="GO:0016020">
    <property type="term" value="C:membrane"/>
    <property type="evidence" value="ECO:0007669"/>
    <property type="project" value="UniProtKB-SubCell"/>
</dbReference>
<feature type="transmembrane region" description="Helical" evidence="7">
    <location>
        <begin position="249"/>
        <end position="266"/>
    </location>
</feature>
<evidence type="ECO:0000313" key="8">
    <source>
        <dbReference type="EMBL" id="MBA0737688.1"/>
    </source>
</evidence>
<evidence type="ECO:0000256" key="7">
    <source>
        <dbReference type="SAM" id="Phobius"/>
    </source>
</evidence>
<dbReference type="PANTHER" id="PTHR11654">
    <property type="entry name" value="OLIGOPEPTIDE TRANSPORTER-RELATED"/>
    <property type="match status" value="1"/>
</dbReference>
<keyword evidence="9" id="KW-1185">Reference proteome</keyword>
<evidence type="ECO:0000256" key="5">
    <source>
        <dbReference type="ARBA" id="ARBA00023136"/>
    </source>
</evidence>
<feature type="transmembrane region" description="Helical" evidence="7">
    <location>
        <begin position="209"/>
        <end position="229"/>
    </location>
</feature>
<dbReference type="InterPro" id="IPR000109">
    <property type="entry name" value="POT_fam"/>
</dbReference>
<dbReference type="Proteomes" id="UP000593579">
    <property type="component" value="Unassembled WGS sequence"/>
</dbReference>
<evidence type="ECO:0000256" key="6">
    <source>
        <dbReference type="SAM" id="MobiDB-lite"/>
    </source>
</evidence>
<dbReference type="InterPro" id="IPR036259">
    <property type="entry name" value="MFS_trans_sf"/>
</dbReference>
<organism evidence="8 9">
    <name type="scientific">Gossypium gossypioides</name>
    <name type="common">Mexican cotton</name>
    <name type="synonym">Selera gossypioides</name>
    <dbReference type="NCBI Taxonomy" id="34282"/>
    <lineage>
        <taxon>Eukaryota</taxon>
        <taxon>Viridiplantae</taxon>
        <taxon>Streptophyta</taxon>
        <taxon>Embryophyta</taxon>
        <taxon>Tracheophyta</taxon>
        <taxon>Spermatophyta</taxon>
        <taxon>Magnoliopsida</taxon>
        <taxon>eudicotyledons</taxon>
        <taxon>Gunneridae</taxon>
        <taxon>Pentapetalae</taxon>
        <taxon>rosids</taxon>
        <taxon>malvids</taxon>
        <taxon>Malvales</taxon>
        <taxon>Malvaceae</taxon>
        <taxon>Malvoideae</taxon>
        <taxon>Gossypium</taxon>
    </lineage>
</organism>
<dbReference type="AlphaFoldDB" id="A0A7J9BNC6"/>
<gene>
    <name evidence="8" type="ORF">Gogos_011140</name>
</gene>
<proteinExistence type="inferred from homology"/>
<reference evidence="8 9" key="1">
    <citation type="journal article" date="2019" name="Genome Biol. Evol.">
        <title>Insights into the evolution of the New World diploid cottons (Gossypium, subgenus Houzingenia) based on genome sequencing.</title>
        <authorList>
            <person name="Grover C.E."/>
            <person name="Arick M.A. 2nd"/>
            <person name="Thrash A."/>
            <person name="Conover J.L."/>
            <person name="Sanders W.S."/>
            <person name="Peterson D.G."/>
            <person name="Frelichowski J.E."/>
            <person name="Scheffler J.A."/>
            <person name="Scheffler B.E."/>
            <person name="Wendel J.F."/>
        </authorList>
    </citation>
    <scope>NUCLEOTIDE SEQUENCE [LARGE SCALE GENOMIC DNA]</scope>
    <source>
        <strain evidence="8">5</strain>
        <tissue evidence="8">Leaf</tissue>
    </source>
</reference>
<dbReference type="Gene3D" id="1.20.1250.20">
    <property type="entry name" value="MFS general substrate transporter like domains"/>
    <property type="match status" value="2"/>
</dbReference>
<comment type="caution">
    <text evidence="8">The sequence shown here is derived from an EMBL/GenBank/DDBJ whole genome shotgun (WGS) entry which is preliminary data.</text>
</comment>
<protein>
    <recommendedName>
        <fullName evidence="10">Protein NRT1/ PTR FAMILY 1.2-like</fullName>
    </recommendedName>
</protein>
<evidence type="ECO:0000256" key="4">
    <source>
        <dbReference type="ARBA" id="ARBA00022989"/>
    </source>
</evidence>
<accession>A0A7J9BNC6</accession>
<feature type="region of interest" description="Disordered" evidence="6">
    <location>
        <begin position="276"/>
        <end position="302"/>
    </location>
</feature>
<evidence type="ECO:0000256" key="1">
    <source>
        <dbReference type="ARBA" id="ARBA00004141"/>
    </source>
</evidence>
<sequence>MFAALIPVTLIVYIQDNLGWKMGFGVPKMLMFLSAISFFLASSFYIKLKARASLLTGLAQVVVASLRKRHIEVLSEVYHIRERSMLQVLSEKISLHDKKSPRGLNLEWNCFKPMESLYNRSSGGSKSIDRSDAALLRRNHADRIALPLPSKIKGKPVCLGLKQRMGIGLLCSCASMVSSACRVCTRRKMAIEEGLSDEPQAVVQMSAPWILSFYVLAGLAEAFTGIGQIEFCYSELPKTMSTIAAKVNGFGAIIGNLVASLIISLVDNVTKRGGETYGPCHGDNENQAENSGIGDHESIDQS</sequence>
<keyword evidence="5 7" id="KW-0472">Membrane</keyword>
<dbReference type="GO" id="GO:0022857">
    <property type="term" value="F:transmembrane transporter activity"/>
    <property type="evidence" value="ECO:0007669"/>
    <property type="project" value="InterPro"/>
</dbReference>
<dbReference type="EMBL" id="JABEZY010000004">
    <property type="protein sequence ID" value="MBA0737688.1"/>
    <property type="molecule type" value="Genomic_DNA"/>
</dbReference>
<evidence type="ECO:0000256" key="2">
    <source>
        <dbReference type="ARBA" id="ARBA00005982"/>
    </source>
</evidence>
<dbReference type="Pfam" id="PF00854">
    <property type="entry name" value="PTR2"/>
    <property type="match status" value="2"/>
</dbReference>
<evidence type="ECO:0000256" key="3">
    <source>
        <dbReference type="ARBA" id="ARBA00022692"/>
    </source>
</evidence>
<evidence type="ECO:0000313" key="9">
    <source>
        <dbReference type="Proteomes" id="UP000593579"/>
    </source>
</evidence>
<feature type="transmembrane region" description="Helical" evidence="7">
    <location>
        <begin position="29"/>
        <end position="46"/>
    </location>
</feature>
<comment type="subcellular location">
    <subcellularLocation>
        <location evidence="1">Membrane</location>
        <topology evidence="1">Multi-pass membrane protein</topology>
    </subcellularLocation>
</comment>
<comment type="similarity">
    <text evidence="2">Belongs to the major facilitator superfamily. Proton-dependent oligopeptide transporter (POT/PTR) (TC 2.A.17) family.</text>
</comment>
<keyword evidence="3 7" id="KW-0812">Transmembrane</keyword>
<dbReference type="OrthoDB" id="976917at2759"/>
<evidence type="ECO:0008006" key="10">
    <source>
        <dbReference type="Google" id="ProtNLM"/>
    </source>
</evidence>
<name>A0A7J9BNC6_GOSGO</name>